<evidence type="ECO:0000256" key="1">
    <source>
        <dbReference type="SAM" id="Phobius"/>
    </source>
</evidence>
<keyword evidence="1" id="KW-1133">Transmembrane helix</keyword>
<feature type="transmembrane region" description="Helical" evidence="1">
    <location>
        <begin position="47"/>
        <end position="66"/>
    </location>
</feature>
<evidence type="ECO:0008006" key="4">
    <source>
        <dbReference type="Google" id="ProtNLM"/>
    </source>
</evidence>
<keyword evidence="1" id="KW-0472">Membrane</keyword>
<reference evidence="2 3" key="1">
    <citation type="journal article" date="2015" name="Clin. Infect. Dis.">
        <title>Genomic Investigations unmask Mycoplasma amphoriforme, a new respiratory pathogen.</title>
        <authorList>
            <person name="Gillespie S.H."/>
            <person name="Ling C.L."/>
            <person name="Oravcova K."/>
            <person name="Pinheiro M."/>
            <person name="Wells L."/>
            <person name="Bryant J.M."/>
            <person name="McHugh T.D."/>
            <person name="Bebear C."/>
            <person name="Webster D."/>
            <person name="Harris S.R."/>
            <person name="Seth-Smith H.M."/>
            <person name="Thomson N.R."/>
        </authorList>
    </citation>
    <scope>NUCLEOTIDE SEQUENCE [LARGE SCALE GENOMIC DNA]</scope>
    <source>
        <strain evidence="2 3">A39</strain>
    </source>
</reference>
<keyword evidence="3" id="KW-1185">Reference proteome</keyword>
<dbReference type="Proteomes" id="UP000261764">
    <property type="component" value="Chromosome I"/>
</dbReference>
<feature type="transmembrane region" description="Helical" evidence="1">
    <location>
        <begin position="114"/>
        <end position="138"/>
    </location>
</feature>
<evidence type="ECO:0000313" key="2">
    <source>
        <dbReference type="EMBL" id="CDN40746.1"/>
    </source>
</evidence>
<dbReference type="EMBL" id="HG937516">
    <property type="protein sequence ID" value="CDN40746.1"/>
    <property type="molecule type" value="Genomic_DNA"/>
</dbReference>
<dbReference type="KEGG" id="mamp:MAMA39_06290"/>
<proteinExistence type="predicted"/>
<feature type="transmembrane region" description="Helical" evidence="1">
    <location>
        <begin position="78"/>
        <end position="102"/>
    </location>
</feature>
<sequence length="328" mass="38184">MNFEVTPTTNFFKYQPNCRNFSKTVSFKKTFLRFLFPFFPMRLSQTTHLLVLLALMVSLRIITKFFTFPIGPVMRAGITWVPIAMIGWIYGPVLGIFLGIFTDTITWMMSSGTWFWMYALIEPAIMVVAGMIGSIYRLRLYSTKWIYDLIFHQTVLIVFLVISFFGLVYYGTNSFISNNGKFNKGLDLFGLTFKSPQLITKWTQILTGSVLISFFVIIEIIVIYYLTKHVKNKQNPCLFLYVSLLMPLLSILFSFLLGTIAAIEFFNFLHHGKKENNNLVNFGFYYYLIPRVIKEVVRNPILIAITITVLKLVEPNLKQIYNKLRNQW</sequence>
<feature type="transmembrane region" description="Helical" evidence="1">
    <location>
        <begin position="205"/>
        <end position="226"/>
    </location>
</feature>
<dbReference type="Gene3D" id="1.10.1760.20">
    <property type="match status" value="1"/>
</dbReference>
<evidence type="ECO:0000313" key="3">
    <source>
        <dbReference type="Proteomes" id="UP000261764"/>
    </source>
</evidence>
<feature type="transmembrane region" description="Helical" evidence="1">
    <location>
        <begin position="238"/>
        <end position="263"/>
    </location>
</feature>
<feature type="transmembrane region" description="Helical" evidence="1">
    <location>
        <begin position="150"/>
        <end position="170"/>
    </location>
</feature>
<accession>A0A292IJG9</accession>
<gene>
    <name evidence="2" type="ORF">MAMA39_06290</name>
</gene>
<protein>
    <recommendedName>
        <fullName evidence="4">ECF transporter S component</fullName>
    </recommendedName>
</protein>
<organism evidence="2 3">
    <name type="scientific">Mycoplasma amphoriforme A39</name>
    <dbReference type="NCBI Taxonomy" id="572419"/>
    <lineage>
        <taxon>Bacteria</taxon>
        <taxon>Bacillati</taxon>
        <taxon>Mycoplasmatota</taxon>
        <taxon>Mollicutes</taxon>
        <taxon>Mycoplasmataceae</taxon>
        <taxon>Mycoplasma</taxon>
    </lineage>
</organism>
<dbReference type="AlphaFoldDB" id="A0A292IJG9"/>
<keyword evidence="1" id="KW-0812">Transmembrane</keyword>
<name>A0A292IJG9_9MOLU</name>